<dbReference type="InterPro" id="IPR003583">
    <property type="entry name" value="Hlx-hairpin-Hlx_DNA-bd_motif"/>
</dbReference>
<name>U5QFF6_GLOK1</name>
<dbReference type="Gene3D" id="1.10.8.10">
    <property type="entry name" value="DNA helicase RuvA subunit, C-terminal domain"/>
    <property type="match status" value="1"/>
</dbReference>
<dbReference type="SUPFAM" id="SSF46929">
    <property type="entry name" value="DNA helicase RuvA subunit, C-terminal domain"/>
    <property type="match status" value="1"/>
</dbReference>
<keyword evidence="8" id="KW-0378">Hydrolase</keyword>
<dbReference type="KEGG" id="glj:GKIL_0072"/>
<keyword evidence="2 6" id="KW-0227">DNA damage</keyword>
<gene>
    <name evidence="6 8" type="primary">ruvA</name>
    <name evidence="8" type="ORF">GKIL_0072</name>
</gene>
<dbReference type="Gene3D" id="1.10.150.20">
    <property type="entry name" value="5' to 3' exonuclease, C-terminal subdomain"/>
    <property type="match status" value="1"/>
</dbReference>
<keyword evidence="4 6" id="KW-0233">DNA recombination</keyword>
<dbReference type="GO" id="GO:0005737">
    <property type="term" value="C:cytoplasm"/>
    <property type="evidence" value="ECO:0007669"/>
    <property type="project" value="UniProtKB-SubCell"/>
</dbReference>
<accession>U5QFF6</accession>
<organism evidence="8 9">
    <name type="scientific">Gloeobacter kilaueensis (strain ATCC BAA-2537 / CCAP 1431/1 / ULC 316 / JS1)</name>
    <dbReference type="NCBI Taxonomy" id="1183438"/>
    <lineage>
        <taxon>Bacteria</taxon>
        <taxon>Bacillati</taxon>
        <taxon>Cyanobacteriota</taxon>
        <taxon>Cyanophyceae</taxon>
        <taxon>Gloeobacterales</taxon>
        <taxon>Gloeobacteraceae</taxon>
        <taxon>Gloeobacter</taxon>
    </lineage>
</organism>
<dbReference type="PATRIC" id="fig|1183438.3.peg.73"/>
<dbReference type="Pfam" id="PF07499">
    <property type="entry name" value="RuvA_C"/>
    <property type="match status" value="1"/>
</dbReference>
<dbReference type="GO" id="GO:0048476">
    <property type="term" value="C:Holliday junction resolvase complex"/>
    <property type="evidence" value="ECO:0007669"/>
    <property type="project" value="UniProtKB-UniRule"/>
</dbReference>
<keyword evidence="8" id="KW-0347">Helicase</keyword>
<keyword evidence="9" id="KW-1185">Reference proteome</keyword>
<proteinExistence type="inferred from homology"/>
<dbReference type="CDD" id="cd14332">
    <property type="entry name" value="UBA_RuvA_C"/>
    <property type="match status" value="1"/>
</dbReference>
<evidence type="ECO:0000256" key="6">
    <source>
        <dbReference type="HAMAP-Rule" id="MF_00031"/>
    </source>
</evidence>
<sequence>MISFLRGQLVEVGPRSGQSWATLEVGGVGYRVWIHARTVRQLPRIGEEVKLFTAFIVREDAMQLFGFLEASERELFDQLISVSGIGPRMGLALLETLAPTELVQAILQGNTRALALAPGIGAKTAQRLALELRTRLSKWREEAGIAAVGAKADTRIYAEVEMALLALGFAPNETVKALDAIAPALAEEQQTEVWLRSAISWLSEER</sequence>
<dbReference type="eggNOG" id="COG0632">
    <property type="taxonomic scope" value="Bacteria"/>
</dbReference>
<dbReference type="HOGENOM" id="CLU_087936_0_0_3"/>
<keyword evidence="3 6" id="KW-0238">DNA-binding</keyword>
<dbReference type="Gene3D" id="2.40.50.140">
    <property type="entry name" value="Nucleic acid-binding proteins"/>
    <property type="match status" value="1"/>
</dbReference>
<comment type="caution">
    <text evidence="6">Lacks conserved residue(s) required for the propagation of feature annotation.</text>
</comment>
<dbReference type="STRING" id="1183438.GKIL_0072"/>
<dbReference type="InterPro" id="IPR036267">
    <property type="entry name" value="RuvA_C_sf"/>
</dbReference>
<dbReference type="OrthoDB" id="5293449at2"/>
<feature type="domain" description="Helix-hairpin-helix DNA-binding motif class 1" evidence="7">
    <location>
        <begin position="77"/>
        <end position="96"/>
    </location>
</feature>
<dbReference type="GO" id="GO:0009379">
    <property type="term" value="C:Holliday junction helicase complex"/>
    <property type="evidence" value="ECO:0007669"/>
    <property type="project" value="InterPro"/>
</dbReference>
<keyword evidence="8" id="KW-0547">Nucleotide-binding</keyword>
<dbReference type="HAMAP" id="MF_00031">
    <property type="entry name" value="DNA_HJ_migration_RuvA"/>
    <property type="match status" value="1"/>
</dbReference>
<comment type="subcellular location">
    <subcellularLocation>
        <location evidence="6">Cytoplasm</location>
    </subcellularLocation>
</comment>
<dbReference type="SMART" id="SM00278">
    <property type="entry name" value="HhH1"/>
    <property type="match status" value="2"/>
</dbReference>
<reference evidence="8 9" key="1">
    <citation type="journal article" date="2013" name="PLoS ONE">
        <title>Cultivation and Complete Genome Sequencing of Gloeobacter kilaueensis sp. nov., from a Lava Cave in Kilauea Caldera, Hawai'i.</title>
        <authorList>
            <person name="Saw J.H."/>
            <person name="Schatz M."/>
            <person name="Brown M.V."/>
            <person name="Kunkel D.D."/>
            <person name="Foster J.S."/>
            <person name="Shick H."/>
            <person name="Christensen S."/>
            <person name="Hou S."/>
            <person name="Wan X."/>
            <person name="Donachie S.P."/>
        </authorList>
    </citation>
    <scope>NUCLEOTIDE SEQUENCE [LARGE SCALE GENOMIC DNA]</scope>
    <source>
        <strain evidence="9">JS</strain>
    </source>
</reference>
<feature type="domain" description="Helix-hairpin-helix DNA-binding motif class 1" evidence="7">
    <location>
        <begin position="112"/>
        <end position="131"/>
    </location>
</feature>
<dbReference type="GO" id="GO:0009378">
    <property type="term" value="F:four-way junction helicase activity"/>
    <property type="evidence" value="ECO:0007669"/>
    <property type="project" value="InterPro"/>
</dbReference>
<dbReference type="Pfam" id="PF14520">
    <property type="entry name" value="HHH_5"/>
    <property type="match status" value="1"/>
</dbReference>
<dbReference type="GO" id="GO:0006281">
    <property type="term" value="P:DNA repair"/>
    <property type="evidence" value="ECO:0007669"/>
    <property type="project" value="UniProtKB-UniRule"/>
</dbReference>
<evidence type="ECO:0000256" key="3">
    <source>
        <dbReference type="ARBA" id="ARBA00023125"/>
    </source>
</evidence>
<dbReference type="NCBIfam" id="TIGR00084">
    <property type="entry name" value="ruvA"/>
    <property type="match status" value="1"/>
</dbReference>
<dbReference type="RefSeq" id="WP_023171306.1">
    <property type="nucleotide sequence ID" value="NC_022600.1"/>
</dbReference>
<dbReference type="Pfam" id="PF01330">
    <property type="entry name" value="RuvA_N"/>
    <property type="match status" value="1"/>
</dbReference>
<evidence type="ECO:0000313" key="9">
    <source>
        <dbReference type="Proteomes" id="UP000017396"/>
    </source>
</evidence>
<dbReference type="GO" id="GO:0016787">
    <property type="term" value="F:hydrolase activity"/>
    <property type="evidence" value="ECO:0007669"/>
    <property type="project" value="UniProtKB-KW"/>
</dbReference>
<evidence type="ECO:0000256" key="4">
    <source>
        <dbReference type="ARBA" id="ARBA00023172"/>
    </source>
</evidence>
<comment type="function">
    <text evidence="6">The RuvA-RuvB-RuvC complex processes Holliday junction (HJ) DNA during genetic recombination and DNA repair, while the RuvA-RuvB complex plays an important role in the rescue of blocked DNA replication forks via replication fork reversal (RFR). RuvA specifically binds to HJ cruciform DNA, conferring on it an open structure. The RuvB hexamer acts as an ATP-dependent pump, pulling dsDNA into and through the RuvAB complex. HJ branch migration allows RuvC to scan DNA until it finds its consensus sequence, where it cleaves and resolves the cruciform DNA.</text>
</comment>
<dbReference type="EMBL" id="CP003587">
    <property type="protein sequence ID" value="AGY56319.1"/>
    <property type="molecule type" value="Genomic_DNA"/>
</dbReference>
<evidence type="ECO:0000313" key="8">
    <source>
        <dbReference type="EMBL" id="AGY56319.1"/>
    </source>
</evidence>
<dbReference type="SUPFAM" id="SSF47781">
    <property type="entry name" value="RuvA domain 2-like"/>
    <property type="match status" value="1"/>
</dbReference>
<keyword evidence="1 6" id="KW-0963">Cytoplasm</keyword>
<dbReference type="AlphaFoldDB" id="U5QFF6"/>
<evidence type="ECO:0000256" key="1">
    <source>
        <dbReference type="ARBA" id="ARBA00022490"/>
    </source>
</evidence>
<dbReference type="InterPro" id="IPR000085">
    <property type="entry name" value="RuvA"/>
</dbReference>
<dbReference type="GO" id="GO:0005524">
    <property type="term" value="F:ATP binding"/>
    <property type="evidence" value="ECO:0007669"/>
    <property type="project" value="InterPro"/>
</dbReference>
<keyword evidence="8" id="KW-0067">ATP-binding</keyword>
<evidence type="ECO:0000259" key="7">
    <source>
        <dbReference type="SMART" id="SM00278"/>
    </source>
</evidence>
<feature type="region of interest" description="Domain III" evidence="6">
    <location>
        <begin position="152"/>
        <end position="206"/>
    </location>
</feature>
<dbReference type="GO" id="GO:0000400">
    <property type="term" value="F:four-way junction DNA binding"/>
    <property type="evidence" value="ECO:0007669"/>
    <property type="project" value="UniProtKB-UniRule"/>
</dbReference>
<comment type="similarity">
    <text evidence="6">Belongs to the RuvA family.</text>
</comment>
<dbReference type="Proteomes" id="UP000017396">
    <property type="component" value="Chromosome"/>
</dbReference>
<protein>
    <recommendedName>
        <fullName evidence="6">Holliday junction branch migration complex subunit RuvA</fullName>
    </recommendedName>
</protein>
<evidence type="ECO:0000256" key="5">
    <source>
        <dbReference type="ARBA" id="ARBA00023204"/>
    </source>
</evidence>
<dbReference type="InterPro" id="IPR011114">
    <property type="entry name" value="RuvA_C"/>
</dbReference>
<dbReference type="GO" id="GO:0006310">
    <property type="term" value="P:DNA recombination"/>
    <property type="evidence" value="ECO:0007669"/>
    <property type="project" value="UniProtKB-UniRule"/>
</dbReference>
<dbReference type="InterPro" id="IPR013849">
    <property type="entry name" value="DNA_helicase_Holl-junc_RuvA_I"/>
</dbReference>
<comment type="domain">
    <text evidence="6">Has three domains with a flexible linker between the domains II and III and assumes an 'L' shape. Domain III is highly mobile and contacts RuvB.</text>
</comment>
<dbReference type="InterPro" id="IPR010994">
    <property type="entry name" value="RuvA_2-like"/>
</dbReference>
<feature type="region of interest" description="Domain II" evidence="6">
    <location>
        <begin position="69"/>
        <end position="146"/>
    </location>
</feature>
<dbReference type="InterPro" id="IPR012340">
    <property type="entry name" value="NA-bd_OB-fold"/>
</dbReference>
<keyword evidence="5 6" id="KW-0234">DNA repair</keyword>
<comment type="subunit">
    <text evidence="6">Homotetramer. Forms an RuvA(8)-RuvB(12)-Holliday junction (HJ) complex. HJ DNA is sandwiched between 2 RuvA tetramers; dsDNA enters through RuvA and exits via RuvB. An RuvB hexamer assembles on each DNA strand where it exits the tetramer. Each RuvB hexamer is contacted by two RuvA subunits (via domain III) on 2 adjacent RuvB subunits; this complex drives branch migration. In the full resolvosome a probable DNA-RuvA(4)-RuvB(12)-RuvC(2) complex forms which resolves the HJ.</text>
</comment>
<dbReference type="SUPFAM" id="SSF50249">
    <property type="entry name" value="Nucleic acid-binding proteins"/>
    <property type="match status" value="1"/>
</dbReference>
<evidence type="ECO:0000256" key="2">
    <source>
        <dbReference type="ARBA" id="ARBA00022763"/>
    </source>
</evidence>